<feature type="binding site" evidence="6">
    <location>
        <position position="253"/>
    </location>
    <ligand>
        <name>Mg(2+)</name>
        <dbReference type="ChEBI" id="CHEBI:18420"/>
    </ligand>
</feature>
<feature type="binding site" evidence="5">
    <location>
        <begin position="366"/>
        <end position="369"/>
    </location>
    <ligand>
        <name>GTP</name>
        <dbReference type="ChEBI" id="CHEBI:37565"/>
    </ligand>
</feature>
<dbReference type="AlphaFoldDB" id="A0A9P0G8A1"/>
<dbReference type="InterPro" id="IPR027417">
    <property type="entry name" value="P-loop_NTPase"/>
</dbReference>
<evidence type="ECO:0000256" key="5">
    <source>
        <dbReference type="PIRSR" id="PIRSR006809-1"/>
    </source>
</evidence>
<dbReference type="InterPro" id="IPR042108">
    <property type="entry name" value="GTPase_HflX_N_sf"/>
</dbReference>
<keyword evidence="2 5" id="KW-0547">Nucleotide-binding</keyword>
<accession>A0A9P0G8A1</accession>
<dbReference type="InterPro" id="IPR030394">
    <property type="entry name" value="G_HFLX_dom"/>
</dbReference>
<dbReference type="InterPro" id="IPR006073">
    <property type="entry name" value="GTP-bd"/>
</dbReference>
<evidence type="ECO:0000256" key="3">
    <source>
        <dbReference type="ARBA" id="ARBA00022842"/>
    </source>
</evidence>
<proteinExistence type="predicted"/>
<feature type="domain" description="Hflx-type G" evidence="7">
    <location>
        <begin position="240"/>
        <end position="405"/>
    </location>
</feature>
<dbReference type="Proteomes" id="UP001153636">
    <property type="component" value="Chromosome 14"/>
</dbReference>
<dbReference type="CDD" id="cd01878">
    <property type="entry name" value="HflX"/>
    <property type="match status" value="1"/>
</dbReference>
<dbReference type="PANTHER" id="PTHR10229">
    <property type="entry name" value="GTP-BINDING PROTEIN HFLX"/>
    <property type="match status" value="1"/>
</dbReference>
<dbReference type="PIRSF" id="PIRSF006809">
    <property type="entry name" value="GTP-binding_hflX_prd"/>
    <property type="match status" value="1"/>
</dbReference>
<dbReference type="GO" id="GO:0005525">
    <property type="term" value="F:GTP binding"/>
    <property type="evidence" value="ECO:0007669"/>
    <property type="project" value="UniProtKB-KW"/>
</dbReference>
<keyword evidence="4 5" id="KW-0342">GTP-binding</keyword>
<feature type="binding site" evidence="5">
    <location>
        <begin position="246"/>
        <end position="253"/>
    </location>
    <ligand>
        <name>GTP</name>
        <dbReference type="ChEBI" id="CHEBI:37565"/>
    </ligand>
</feature>
<dbReference type="SUPFAM" id="SSF52540">
    <property type="entry name" value="P-loop containing nucleoside triphosphate hydrolases"/>
    <property type="match status" value="1"/>
</dbReference>
<dbReference type="PANTHER" id="PTHR10229:SF0">
    <property type="entry name" value="GTP-BINDING PROTEIN 6-RELATED"/>
    <property type="match status" value="1"/>
</dbReference>
<evidence type="ECO:0000256" key="2">
    <source>
        <dbReference type="ARBA" id="ARBA00022741"/>
    </source>
</evidence>
<evidence type="ECO:0000256" key="1">
    <source>
        <dbReference type="ARBA" id="ARBA00022723"/>
    </source>
</evidence>
<evidence type="ECO:0000256" key="6">
    <source>
        <dbReference type="PIRSR" id="PIRSR006809-2"/>
    </source>
</evidence>
<dbReference type="GO" id="GO:0046872">
    <property type="term" value="F:metal ion binding"/>
    <property type="evidence" value="ECO:0007669"/>
    <property type="project" value="UniProtKB-KW"/>
</dbReference>
<reference evidence="8" key="1">
    <citation type="submission" date="2022-01" db="EMBL/GenBank/DDBJ databases">
        <authorList>
            <person name="King R."/>
        </authorList>
    </citation>
    <scope>NUCLEOTIDE SEQUENCE</scope>
</reference>
<evidence type="ECO:0000256" key="4">
    <source>
        <dbReference type="ARBA" id="ARBA00023134"/>
    </source>
</evidence>
<protein>
    <recommendedName>
        <fullName evidence="7">Hflx-type G domain-containing protein</fullName>
    </recommendedName>
</protein>
<keyword evidence="9" id="KW-1185">Reference proteome</keyword>
<feature type="binding site" evidence="5">
    <location>
        <begin position="294"/>
        <end position="297"/>
    </location>
    <ligand>
        <name>GTP</name>
        <dbReference type="ChEBI" id="CHEBI:37565"/>
    </ligand>
</feature>
<dbReference type="Pfam" id="PF01926">
    <property type="entry name" value="MMR_HSR1"/>
    <property type="match status" value="1"/>
</dbReference>
<sequence length="465" mass="53195">MFIRKTQNFLKVYYKINKFSSTPLRRAEAVLSEQSVEEILNTDNEYNELANEFLHLSEKHRCIVIQPYVKWGPRKLSITPHEQLEEAIALIKTLPSWKVVDTVVVPLESLEKKTLFKSGSMEKLTNMITQNPEITAVFINTSNLKSITNSILQKNFRIPILDRYKIVMQILKMHAKSKYAKLQVALAELYFVQRKSQASNTTEALKLVFQNREQKIKKAILDLRNERMLLRNKRRKLEYPVIAVVGYTNAGKTCLIKALTGEETLQPRNQLFATLDVTVHLGMLPSGLEVLFVDTVGFLSDLPTKLIECFVATLEDAILADVILHVEDLASSCFDYKRDHVFKTLSDLSKETGCKNIMDKVLNVGNKCDLVQEIKDKDLLHISAKSGIGIEDLRFRLEKEILKVTSRHILTIKIPNGGDEIRWLYKNATVVSENADENDSQIMKTKVIITDSNLKKFKHNFVNSK</sequence>
<feature type="binding site" evidence="5">
    <location>
        <begin position="272"/>
        <end position="276"/>
    </location>
    <ligand>
        <name>GTP</name>
        <dbReference type="ChEBI" id="CHEBI:37565"/>
    </ligand>
</feature>
<dbReference type="InterPro" id="IPR016496">
    <property type="entry name" value="GTPase_HflX"/>
</dbReference>
<organism evidence="8 9">
    <name type="scientific">Psylliodes chrysocephalus</name>
    <dbReference type="NCBI Taxonomy" id="3402493"/>
    <lineage>
        <taxon>Eukaryota</taxon>
        <taxon>Metazoa</taxon>
        <taxon>Ecdysozoa</taxon>
        <taxon>Arthropoda</taxon>
        <taxon>Hexapoda</taxon>
        <taxon>Insecta</taxon>
        <taxon>Pterygota</taxon>
        <taxon>Neoptera</taxon>
        <taxon>Endopterygota</taxon>
        <taxon>Coleoptera</taxon>
        <taxon>Polyphaga</taxon>
        <taxon>Cucujiformia</taxon>
        <taxon>Chrysomeloidea</taxon>
        <taxon>Chrysomelidae</taxon>
        <taxon>Galerucinae</taxon>
        <taxon>Alticini</taxon>
        <taxon>Psylliodes</taxon>
    </lineage>
</organism>
<dbReference type="Pfam" id="PF13167">
    <property type="entry name" value="GTP-bdg_N"/>
    <property type="match status" value="1"/>
</dbReference>
<dbReference type="Gene3D" id="3.40.50.11060">
    <property type="entry name" value="GTPase HflX, N-terminal domain"/>
    <property type="match status" value="1"/>
</dbReference>
<dbReference type="EMBL" id="OV651826">
    <property type="protein sequence ID" value="CAH1103578.1"/>
    <property type="molecule type" value="Genomic_DNA"/>
</dbReference>
<comment type="cofactor">
    <cofactor evidence="6">
        <name>Mg(2+)</name>
        <dbReference type="ChEBI" id="CHEBI:18420"/>
    </cofactor>
</comment>
<evidence type="ECO:0000313" key="9">
    <source>
        <dbReference type="Proteomes" id="UP001153636"/>
    </source>
</evidence>
<dbReference type="PROSITE" id="PS51705">
    <property type="entry name" value="G_HFLX"/>
    <property type="match status" value="1"/>
</dbReference>
<dbReference type="GO" id="GO:0043022">
    <property type="term" value="F:ribosome binding"/>
    <property type="evidence" value="ECO:0007669"/>
    <property type="project" value="TreeGrafter"/>
</dbReference>
<keyword evidence="3 6" id="KW-0460">Magnesium</keyword>
<dbReference type="InterPro" id="IPR025121">
    <property type="entry name" value="GTPase_HflX_N"/>
</dbReference>
<dbReference type="GO" id="GO:0005737">
    <property type="term" value="C:cytoplasm"/>
    <property type="evidence" value="ECO:0007669"/>
    <property type="project" value="TreeGrafter"/>
</dbReference>
<name>A0A9P0G8A1_9CUCU</name>
<keyword evidence="1 6" id="KW-0479">Metal-binding</keyword>
<dbReference type="Gene3D" id="3.40.50.300">
    <property type="entry name" value="P-loop containing nucleotide triphosphate hydrolases"/>
    <property type="match status" value="1"/>
</dbReference>
<dbReference type="OrthoDB" id="10268034at2759"/>
<evidence type="ECO:0000259" key="7">
    <source>
        <dbReference type="PROSITE" id="PS51705"/>
    </source>
</evidence>
<evidence type="ECO:0000313" key="8">
    <source>
        <dbReference type="EMBL" id="CAH1103578.1"/>
    </source>
</evidence>
<feature type="binding site" evidence="5">
    <location>
        <begin position="383"/>
        <end position="385"/>
    </location>
    <ligand>
        <name>GTP</name>
        <dbReference type="ChEBI" id="CHEBI:37565"/>
    </ligand>
</feature>
<gene>
    <name evidence="8" type="ORF">PSYICH_LOCUS4357</name>
</gene>
<feature type="binding site" evidence="6">
    <location>
        <position position="274"/>
    </location>
    <ligand>
        <name>Mg(2+)</name>
        <dbReference type="ChEBI" id="CHEBI:18420"/>
    </ligand>
</feature>
<dbReference type="FunFam" id="3.40.50.300:FF:000886">
    <property type="entry name" value="Putative GTP-binding protein 6"/>
    <property type="match status" value="1"/>
</dbReference>